<dbReference type="EMBL" id="CP007030">
    <property type="protein sequence ID" value="AHF02301.1"/>
    <property type="molecule type" value="Genomic_DNA"/>
</dbReference>
<feature type="transmembrane region" description="Helical" evidence="1">
    <location>
        <begin position="6"/>
        <end position="27"/>
    </location>
</feature>
<dbReference type="AlphaFoldDB" id="W0DZM5"/>
<dbReference type="HOGENOM" id="CLU_1593792_0_0_6"/>
<keyword evidence="3" id="KW-1185">Reference proteome</keyword>
<feature type="transmembrane region" description="Helical" evidence="1">
    <location>
        <begin position="121"/>
        <end position="143"/>
    </location>
</feature>
<proteinExistence type="predicted"/>
<dbReference type="InParanoid" id="W0DZM5"/>
<evidence type="ECO:0000313" key="2">
    <source>
        <dbReference type="EMBL" id="AHF02301.1"/>
    </source>
</evidence>
<name>W0DZM5_9GAMM</name>
<feature type="transmembrane region" description="Helical" evidence="1">
    <location>
        <begin position="39"/>
        <end position="60"/>
    </location>
</feature>
<sequence length="167" mass="17888">MFNPTSVYTELFTGSASLGYMFSKILYMALPPFLEITHALLKLVVIFGSMIVILIGGMNISVALKTTVYVMTVYSFEILWHILDTIKAKLIPYIYGVSSISDVPSPGLLPGAGGSLLGHAIFEIVMVFSYLVIPGVFVAYLAVAGARSVAQFGESNVAGKTVAGKRI</sequence>
<dbReference type="KEGG" id="tao:THIAE_06185"/>
<keyword evidence="1" id="KW-0472">Membrane</keyword>
<evidence type="ECO:0000256" key="1">
    <source>
        <dbReference type="SAM" id="Phobius"/>
    </source>
</evidence>
<dbReference type="RefSeq" id="WP_006459391.1">
    <property type="nucleotide sequence ID" value="NZ_CP007030.1"/>
</dbReference>
<keyword evidence="1" id="KW-0812">Transmembrane</keyword>
<accession>W0DZM5</accession>
<organism evidence="2 3">
    <name type="scientific">Thiomicrospira aerophila AL3</name>
    <dbReference type="NCBI Taxonomy" id="717772"/>
    <lineage>
        <taxon>Bacteria</taxon>
        <taxon>Pseudomonadati</taxon>
        <taxon>Pseudomonadota</taxon>
        <taxon>Gammaproteobacteria</taxon>
        <taxon>Thiotrichales</taxon>
        <taxon>Piscirickettsiaceae</taxon>
        <taxon>Thiomicrospira</taxon>
    </lineage>
</organism>
<keyword evidence="1" id="KW-1133">Transmembrane helix</keyword>
<protein>
    <submittedName>
        <fullName evidence="2">Uncharacterized protein</fullName>
    </submittedName>
</protein>
<dbReference type="Proteomes" id="UP000005380">
    <property type="component" value="Chromosome"/>
</dbReference>
<gene>
    <name evidence="2" type="ORF">THIAE_06185</name>
</gene>
<reference evidence="2 3" key="1">
    <citation type="submission" date="2013-12" db="EMBL/GenBank/DDBJ databases">
        <authorList>
            <consortium name="DOE Joint Genome Institute"/>
            <person name="Kappler U."/>
            <person name="Huntemann M."/>
            <person name="Han J."/>
            <person name="Chen A."/>
            <person name="Kyrpides N."/>
            <person name="Mavromatis K."/>
            <person name="Markowitz V."/>
            <person name="Palaniappan K."/>
            <person name="Ivanova N."/>
            <person name="Schaumberg A."/>
            <person name="Pati A."/>
            <person name="Liolios K."/>
            <person name="Nordberg H.P."/>
            <person name="Cantor M.N."/>
            <person name="Hua S.X."/>
            <person name="Woyke T."/>
        </authorList>
    </citation>
    <scope>NUCLEOTIDE SEQUENCE [LARGE SCALE GENOMIC DNA]</scope>
    <source>
        <strain evidence="3">AL2</strain>
    </source>
</reference>
<dbReference type="STRING" id="717772.THIAE_06185"/>
<evidence type="ECO:0000313" key="3">
    <source>
        <dbReference type="Proteomes" id="UP000005380"/>
    </source>
</evidence>